<dbReference type="Proteomes" id="UP000827872">
    <property type="component" value="Linkage Group LG06"/>
</dbReference>
<name>A0ACB8FRN7_9SAUR</name>
<dbReference type="EMBL" id="CM037619">
    <property type="protein sequence ID" value="KAH8008240.1"/>
    <property type="molecule type" value="Genomic_DNA"/>
</dbReference>
<keyword evidence="2" id="KW-1185">Reference proteome</keyword>
<protein>
    <submittedName>
        <fullName evidence="1">Uncharacterized protein</fullName>
    </submittedName>
</protein>
<comment type="caution">
    <text evidence="1">The sequence shown here is derived from an EMBL/GenBank/DDBJ whole genome shotgun (WGS) entry which is preliminary data.</text>
</comment>
<sequence length="369" mass="41904">MLEQSIYGTAWHLRRQKTQVKESLPSEGMEDTTRLTTVTVGYNEKELAFIPTLAERLGILSMVIYGVAFVLGVTGNGLVIFITGFRMEKTVNTIWFLNLAIADFTFTFFLPLSIVYQAQGFHWPFGEAMCKFNSTLAFVNLYASVYLLMVISIDRCISVLCPVWAQNHRRPRPASFVALGVWIVAVMFSSPYIHFRKTVKNGDVINCYTKYSRNEEQAKVTHHAVVISRFILAFVIPFLVIIACYGAIVLRLRRDRLASSSKPFKVITAVILAFFLCWFPYHVFSFLEIQAYEDHSLRLSLTIGHPLTTSLAFINSCLNPILYVFMVHDFKKKLKSSILSVFENAFAEDVSQSTTQTKTTSSVEMDSHD</sequence>
<gene>
    <name evidence="1" type="ORF">K3G42_028492</name>
</gene>
<reference evidence="1" key="1">
    <citation type="submission" date="2021-08" db="EMBL/GenBank/DDBJ databases">
        <title>The first chromosome-level gecko genome reveals the dynamic sex chromosomes of Neotropical dwarf geckos (Sphaerodactylidae: Sphaerodactylus).</title>
        <authorList>
            <person name="Pinto B.J."/>
            <person name="Keating S.E."/>
            <person name="Gamble T."/>
        </authorList>
    </citation>
    <scope>NUCLEOTIDE SEQUENCE</scope>
    <source>
        <strain evidence="1">TG3544</strain>
    </source>
</reference>
<evidence type="ECO:0000313" key="2">
    <source>
        <dbReference type="Proteomes" id="UP000827872"/>
    </source>
</evidence>
<evidence type="ECO:0000313" key="1">
    <source>
        <dbReference type="EMBL" id="KAH8008240.1"/>
    </source>
</evidence>
<accession>A0ACB8FRN7</accession>
<organism evidence="1 2">
    <name type="scientific">Sphaerodactylus townsendi</name>
    <dbReference type="NCBI Taxonomy" id="933632"/>
    <lineage>
        <taxon>Eukaryota</taxon>
        <taxon>Metazoa</taxon>
        <taxon>Chordata</taxon>
        <taxon>Craniata</taxon>
        <taxon>Vertebrata</taxon>
        <taxon>Euteleostomi</taxon>
        <taxon>Lepidosauria</taxon>
        <taxon>Squamata</taxon>
        <taxon>Bifurcata</taxon>
        <taxon>Gekkota</taxon>
        <taxon>Sphaerodactylidae</taxon>
        <taxon>Sphaerodactylus</taxon>
    </lineage>
</organism>
<proteinExistence type="predicted"/>